<reference evidence="2" key="1">
    <citation type="journal article" date="2019" name="Int. J. Syst. Evol. Microbiol.">
        <title>The Global Catalogue of Microorganisms (GCM) 10K type strain sequencing project: providing services to taxonomists for standard genome sequencing and annotation.</title>
        <authorList>
            <consortium name="The Broad Institute Genomics Platform"/>
            <consortium name="The Broad Institute Genome Sequencing Center for Infectious Disease"/>
            <person name="Wu L."/>
            <person name="Ma J."/>
        </authorList>
    </citation>
    <scope>NUCLEOTIDE SEQUENCE [LARGE SCALE GENOMIC DNA]</scope>
    <source>
        <strain evidence="2">CGMCC 1.12606</strain>
    </source>
</reference>
<accession>A0ABQ1QXY7</accession>
<protein>
    <submittedName>
        <fullName evidence="1">Uncharacterized protein</fullName>
    </submittedName>
</protein>
<keyword evidence="2" id="KW-1185">Reference proteome</keyword>
<evidence type="ECO:0000313" key="2">
    <source>
        <dbReference type="Proteomes" id="UP000625780"/>
    </source>
</evidence>
<dbReference type="Proteomes" id="UP000625780">
    <property type="component" value="Unassembled WGS sequence"/>
</dbReference>
<dbReference type="EMBL" id="BMFH01000001">
    <property type="protein sequence ID" value="GGD50589.1"/>
    <property type="molecule type" value="Genomic_DNA"/>
</dbReference>
<gene>
    <name evidence="1" type="ORF">GCM10011361_16560</name>
</gene>
<name>A0ABQ1QXY7_9FLAO</name>
<sequence length="202" mass="21810">MSCSQETGTDGLIDGGEDLKATTAKSSNAKKVAKSIYGRLSNFADPNQPEEDLLICNPEIYGFPLTRNIISGRMTHLGKLQMGVSDPDTGERISGCFGVPVSCEINTETFRQLITVYEVTYVAANGDEFRTIEQVTINFPNDVEGGIDYTTGTFGGTEGFEHAIEIVGGTGRFNGANGYMDFMNAQFGPDGSTWELVGEIVY</sequence>
<organism evidence="1 2">
    <name type="scientific">Muriicola marianensis</name>
    <dbReference type="NCBI Taxonomy" id="1324801"/>
    <lineage>
        <taxon>Bacteria</taxon>
        <taxon>Pseudomonadati</taxon>
        <taxon>Bacteroidota</taxon>
        <taxon>Flavobacteriia</taxon>
        <taxon>Flavobacteriales</taxon>
        <taxon>Flavobacteriaceae</taxon>
        <taxon>Muriicola</taxon>
    </lineage>
</organism>
<evidence type="ECO:0000313" key="1">
    <source>
        <dbReference type="EMBL" id="GGD50589.1"/>
    </source>
</evidence>
<proteinExistence type="predicted"/>
<comment type="caution">
    <text evidence="1">The sequence shown here is derived from an EMBL/GenBank/DDBJ whole genome shotgun (WGS) entry which is preliminary data.</text>
</comment>